<dbReference type="Gene3D" id="2.150.10.10">
    <property type="entry name" value="Serralysin-like metalloprotease, C-terminal"/>
    <property type="match status" value="1"/>
</dbReference>
<reference evidence="3 4" key="1">
    <citation type="journal article" date="2012" name="J. Bacteriol.">
        <title>Complete genome sequence of the broad-host-range strain Sinorhizobium fredii USDA257.</title>
        <authorList>
            <person name="Schuldes J."/>
            <person name="Rodriguez Orbegoso M."/>
            <person name="Schmeisser C."/>
            <person name="Krishnan H.B."/>
            <person name="Daniel R."/>
            <person name="Streit W.R."/>
        </authorList>
    </citation>
    <scope>NUCLEOTIDE SEQUENCE [LARGE SCALE GENOMIC DNA]</scope>
    <source>
        <strain evidence="3 4">USDA 257</strain>
    </source>
</reference>
<dbReference type="NCBIfam" id="TIGR01965">
    <property type="entry name" value="VCBS_repeat"/>
    <property type="match status" value="4"/>
</dbReference>
<dbReference type="EMBL" id="CP003563">
    <property type="protein sequence ID" value="AFL53489.1"/>
    <property type="molecule type" value="Genomic_DNA"/>
</dbReference>
<feature type="region of interest" description="Disordered" evidence="1">
    <location>
        <begin position="323"/>
        <end position="377"/>
    </location>
</feature>
<name>I3XC83_SINF2</name>
<feature type="domain" description="Cadherin-like" evidence="2">
    <location>
        <begin position="39"/>
        <end position="117"/>
    </location>
</feature>
<feature type="domain" description="Cadherin-like" evidence="2">
    <location>
        <begin position="120"/>
        <end position="220"/>
    </location>
</feature>
<gene>
    <name evidence="3" type="ORF">USDA257_c49550</name>
</gene>
<dbReference type="InterPro" id="IPR001343">
    <property type="entry name" value="Hemolysn_Ca-bd"/>
</dbReference>
<protein>
    <submittedName>
        <fullName evidence="3">VCBS domain protein</fullName>
    </submittedName>
</protein>
<feature type="domain" description="Cadherin-like" evidence="2">
    <location>
        <begin position="429"/>
        <end position="529"/>
    </location>
</feature>
<dbReference type="InterPro" id="IPR006626">
    <property type="entry name" value="PbH1"/>
</dbReference>
<dbReference type="InterPro" id="IPR013783">
    <property type="entry name" value="Ig-like_fold"/>
</dbReference>
<evidence type="ECO:0000313" key="4">
    <source>
        <dbReference type="Proteomes" id="UP000006180"/>
    </source>
</evidence>
<dbReference type="PRINTS" id="PR00313">
    <property type="entry name" value="CABNDNGRPT"/>
</dbReference>
<organism evidence="3 4">
    <name type="scientific">Sinorhizobium fredii (strain USDA 257)</name>
    <dbReference type="NCBI Taxonomy" id="1185652"/>
    <lineage>
        <taxon>Bacteria</taxon>
        <taxon>Pseudomonadati</taxon>
        <taxon>Pseudomonadota</taxon>
        <taxon>Alphaproteobacteria</taxon>
        <taxon>Hyphomicrobiales</taxon>
        <taxon>Rhizobiaceae</taxon>
        <taxon>Sinorhizobium/Ensifer group</taxon>
        <taxon>Sinorhizobium</taxon>
    </lineage>
</organism>
<dbReference type="HOGENOM" id="CLU_316389_0_0_5"/>
<dbReference type="GO" id="GO:0005509">
    <property type="term" value="F:calcium ion binding"/>
    <property type="evidence" value="ECO:0007669"/>
    <property type="project" value="InterPro"/>
</dbReference>
<dbReference type="eggNOG" id="COG2931">
    <property type="taxonomic scope" value="Bacteria"/>
</dbReference>
<feature type="domain" description="Cadherin-like" evidence="2">
    <location>
        <begin position="223"/>
        <end position="323"/>
    </location>
</feature>
<dbReference type="KEGG" id="sfd:USDA257_c49550"/>
<dbReference type="SMART" id="SM00710">
    <property type="entry name" value="PbH1"/>
    <property type="match status" value="4"/>
</dbReference>
<dbReference type="PATRIC" id="fig|1185652.3.peg.5138"/>
<evidence type="ECO:0000259" key="2">
    <source>
        <dbReference type="Pfam" id="PF17892"/>
    </source>
</evidence>
<dbReference type="InterPro" id="IPR011049">
    <property type="entry name" value="Serralysin-like_metalloprot_C"/>
</dbReference>
<dbReference type="InterPro" id="IPR041690">
    <property type="entry name" value="Cadherin_5"/>
</dbReference>
<dbReference type="Proteomes" id="UP000006180">
    <property type="component" value="Chromosome"/>
</dbReference>
<sequence length="965" mass="96638">MAARWRRPPPSPSPAATTSRRCRRRSRRAAARTRRAFSVDLLAGASDADASDVLHVAGLTLTGGNASGVTVDGDGLSVDPSAYNYLAVGETAVITYSYNIIDGHGGAVAQTATITITGSNDQPAVSAAVAASRGEDEAGFSVDLLAGASDADASDVLHVAGLTLTGGDASGVSVDGDGLSVDPSAYNYLAVGETAVITYSYNVVDGHGGAVAQTATITITGSNDQPAVSAAVAASRGEDEAGFSVDLLAGASDADASDVLHVAGLTLTGGDASGVTVDGDGLSVDPSAYNYLAVGETAVITYSYNIVDGHGGAVAQTATITITGSNDQPDGVGGGRGEPRRGRGGLQRRSAGGGERCRCQRRAARRRPDADGRRRLRRHVDGDGLSVDPSAYNYLAVGETAVITYSYNVVDGHGGAVAQTATITITCSNDQPAVSAAVAASRAEDDVGFIVDLLAGASDADASDVLHVAGLTLTGGDASGVSVDGDGLSVDPSAYNYLGVGETAVITYSYDIVDGHGGAVAQTAAITITGANDAPVNTVPDSQTVGSNTATAITGVAVTDVDSANVTTTLSVSSGKLTVGTGGGLTVNNNGTNTVTISGTLAQVNAALATLSYLSNANYSGADTLTVVTSDGVLSDTDTVAITVNPPANVAPAASNDVIVISTGTSVFLSAAWLLNNDADTDGGALSISGAGFPSLPSGWTITPVTAGGVITGFNVSTGNPGQSVTLSYTVSDGQGNYSTAEFTLQTPSTASTSGKNDIDLGSLSYNYSYIDGKDHNDTLAANLTLTGTQGNDVFVGNDGNDILDGGAGYNILSGGAGGDTFVFRNFASATNHVTDFNSGANSTSVDRLGFEVGTAPNEFSVGNNDTAFIFKTGNNAAINVADTEIAVKTDSSVTTATVQSTINGYTNIESGALFVFHNTTLGHAAVYYDSNPSAAGGAVLVAELDNITLLGNLGSFNASDFLLI</sequence>
<dbReference type="AlphaFoldDB" id="I3XC83"/>
<dbReference type="STRING" id="1185652.USDA257_c49550"/>
<accession>I3XC83</accession>
<dbReference type="InterPro" id="IPR010221">
    <property type="entry name" value="VCBS_dom"/>
</dbReference>
<evidence type="ECO:0000313" key="3">
    <source>
        <dbReference type="EMBL" id="AFL53489.1"/>
    </source>
</evidence>
<dbReference type="Pfam" id="PF17963">
    <property type="entry name" value="Big_9"/>
    <property type="match status" value="1"/>
</dbReference>
<proteinExistence type="predicted"/>
<dbReference type="SUPFAM" id="SSF51120">
    <property type="entry name" value="beta-Roll"/>
    <property type="match status" value="1"/>
</dbReference>
<feature type="region of interest" description="Disordered" evidence="1">
    <location>
        <begin position="1"/>
        <end position="29"/>
    </location>
</feature>
<evidence type="ECO:0000256" key="1">
    <source>
        <dbReference type="SAM" id="MobiDB-lite"/>
    </source>
</evidence>
<dbReference type="Pfam" id="PF00353">
    <property type="entry name" value="HemolysinCabind"/>
    <property type="match status" value="1"/>
</dbReference>
<dbReference type="Pfam" id="PF17892">
    <property type="entry name" value="Cadherin_5"/>
    <property type="match status" value="4"/>
</dbReference>
<feature type="compositionally biased region" description="Basic residues" evidence="1">
    <location>
        <begin position="20"/>
        <end position="29"/>
    </location>
</feature>
<dbReference type="Gene3D" id="2.60.40.10">
    <property type="entry name" value="Immunoglobulins"/>
    <property type="match status" value="1"/>
</dbReference>